<dbReference type="InterPro" id="IPR053139">
    <property type="entry name" value="Surface_bspA-like"/>
</dbReference>
<organism evidence="2 3">
    <name type="scientific">Triparma laevis f. inornata</name>
    <dbReference type="NCBI Taxonomy" id="1714386"/>
    <lineage>
        <taxon>Eukaryota</taxon>
        <taxon>Sar</taxon>
        <taxon>Stramenopiles</taxon>
        <taxon>Ochrophyta</taxon>
        <taxon>Bolidophyceae</taxon>
        <taxon>Parmales</taxon>
        <taxon>Triparmaceae</taxon>
        <taxon>Triparma</taxon>
    </lineage>
</organism>
<evidence type="ECO:0000313" key="2">
    <source>
        <dbReference type="EMBL" id="GMH78334.1"/>
    </source>
</evidence>
<dbReference type="SUPFAM" id="SSF52058">
    <property type="entry name" value="L domain-like"/>
    <property type="match status" value="1"/>
</dbReference>
<evidence type="ECO:0000256" key="1">
    <source>
        <dbReference type="SAM" id="MobiDB-lite"/>
    </source>
</evidence>
<dbReference type="InterPro" id="IPR026906">
    <property type="entry name" value="LRR_5"/>
</dbReference>
<dbReference type="PANTHER" id="PTHR45661">
    <property type="entry name" value="SURFACE ANTIGEN"/>
    <property type="match status" value="1"/>
</dbReference>
<dbReference type="Gene3D" id="3.80.10.10">
    <property type="entry name" value="Ribonuclease Inhibitor"/>
    <property type="match status" value="1"/>
</dbReference>
<comment type="caution">
    <text evidence="2">The sequence shown here is derived from an EMBL/GenBank/DDBJ whole genome shotgun (WGS) entry which is preliminary data.</text>
</comment>
<feature type="compositionally biased region" description="Polar residues" evidence="1">
    <location>
        <begin position="1"/>
        <end position="16"/>
    </location>
</feature>
<proteinExistence type="predicted"/>
<protein>
    <submittedName>
        <fullName evidence="2">Uncharacterized protein</fullName>
    </submittedName>
</protein>
<evidence type="ECO:0000313" key="3">
    <source>
        <dbReference type="Proteomes" id="UP001162640"/>
    </source>
</evidence>
<dbReference type="EMBL" id="BLQM01000248">
    <property type="protein sequence ID" value="GMH78334.1"/>
    <property type="molecule type" value="Genomic_DNA"/>
</dbReference>
<sequence length="334" mass="37346">MGHISSSESNEYNNTRKLSRKRGAEHEEKEDGEGIIDLPPTANSTTLTTPLTAHAATDQSMHTPEFKRHFVEFVPVDALMALLVATKGFNAAADVLIDEGVRSRLLMVHDGKDIEQKGWEARKERHKLVTRVIFLLNIKKVGDYACDWAANLVVVDIPEGIESIGERAFSYCYGLTIVSFPTTLTRIDNFAFSWRSSLENVDLLHTNLKKLGEWAFSGCDELKSMTIPDSLQTFGELIFIECQKLVPSYIDASDSGIGSNDATSEVIAHLRSRCEIAALKLQLFEQSTMFQTQITEQSTMFQTKLAEQSTMFQSELTVIKQTLQTLISTLTKNK</sequence>
<accession>A0A9W7EEJ8</accession>
<dbReference type="AlphaFoldDB" id="A0A9W7EEJ8"/>
<name>A0A9W7EEJ8_9STRA</name>
<dbReference type="Pfam" id="PF13306">
    <property type="entry name" value="LRR_5"/>
    <property type="match status" value="1"/>
</dbReference>
<dbReference type="Proteomes" id="UP001162640">
    <property type="component" value="Unassembled WGS sequence"/>
</dbReference>
<reference evidence="3" key="1">
    <citation type="journal article" date="2023" name="Commun. Biol.">
        <title>Genome analysis of Parmales, the sister group of diatoms, reveals the evolutionary specialization of diatoms from phago-mixotrophs to photoautotrophs.</title>
        <authorList>
            <person name="Ban H."/>
            <person name="Sato S."/>
            <person name="Yoshikawa S."/>
            <person name="Yamada K."/>
            <person name="Nakamura Y."/>
            <person name="Ichinomiya M."/>
            <person name="Sato N."/>
            <person name="Blanc-Mathieu R."/>
            <person name="Endo H."/>
            <person name="Kuwata A."/>
            <person name="Ogata H."/>
        </authorList>
    </citation>
    <scope>NUCLEOTIDE SEQUENCE [LARGE SCALE GENOMIC DNA]</scope>
</reference>
<dbReference type="InterPro" id="IPR032675">
    <property type="entry name" value="LRR_dom_sf"/>
</dbReference>
<feature type="compositionally biased region" description="Low complexity" evidence="1">
    <location>
        <begin position="38"/>
        <end position="47"/>
    </location>
</feature>
<gene>
    <name evidence="2" type="ORF">TL16_g07762</name>
</gene>
<dbReference type="PANTHER" id="PTHR45661:SF3">
    <property type="entry name" value="IG-LIKE DOMAIN-CONTAINING PROTEIN"/>
    <property type="match status" value="1"/>
</dbReference>
<feature type="region of interest" description="Disordered" evidence="1">
    <location>
        <begin position="1"/>
        <end position="47"/>
    </location>
</feature>